<dbReference type="AlphaFoldDB" id="A0AAD1U7D4"/>
<keyword evidence="2" id="KW-1185">Reference proteome</keyword>
<dbReference type="EMBL" id="CAMPGE010001516">
    <property type="protein sequence ID" value="CAI2360308.1"/>
    <property type="molecule type" value="Genomic_DNA"/>
</dbReference>
<organism evidence="1 2">
    <name type="scientific">Euplotes crassus</name>
    <dbReference type="NCBI Taxonomy" id="5936"/>
    <lineage>
        <taxon>Eukaryota</taxon>
        <taxon>Sar</taxon>
        <taxon>Alveolata</taxon>
        <taxon>Ciliophora</taxon>
        <taxon>Intramacronucleata</taxon>
        <taxon>Spirotrichea</taxon>
        <taxon>Hypotrichia</taxon>
        <taxon>Euplotida</taxon>
        <taxon>Euplotidae</taxon>
        <taxon>Moneuplotes</taxon>
    </lineage>
</organism>
<comment type="caution">
    <text evidence="1">The sequence shown here is derived from an EMBL/GenBank/DDBJ whole genome shotgun (WGS) entry which is preliminary data.</text>
</comment>
<sequence length="98" mass="11177">MRLQTRQEPSCRSGGDDFGYREMCEYSNGFITFYSWNLDPYGESWDRACTVENEQECCMYCSQPSGSTTAVCDTSEGCTRINERTDLTTMPTDIFIDA</sequence>
<name>A0AAD1U7D4_EUPCR</name>
<dbReference type="Proteomes" id="UP001295684">
    <property type="component" value="Unassembled WGS sequence"/>
</dbReference>
<protein>
    <submittedName>
        <fullName evidence="1">Uncharacterized protein</fullName>
    </submittedName>
</protein>
<gene>
    <name evidence="1" type="ORF">ECRASSUSDP1_LOCUS1609</name>
</gene>
<accession>A0AAD1U7D4</accession>
<proteinExistence type="predicted"/>
<reference evidence="1" key="1">
    <citation type="submission" date="2023-07" db="EMBL/GenBank/DDBJ databases">
        <authorList>
            <consortium name="AG Swart"/>
            <person name="Singh M."/>
            <person name="Singh A."/>
            <person name="Seah K."/>
            <person name="Emmerich C."/>
        </authorList>
    </citation>
    <scope>NUCLEOTIDE SEQUENCE</scope>
    <source>
        <strain evidence="1">DP1</strain>
    </source>
</reference>
<evidence type="ECO:0000313" key="2">
    <source>
        <dbReference type="Proteomes" id="UP001295684"/>
    </source>
</evidence>
<evidence type="ECO:0000313" key="1">
    <source>
        <dbReference type="EMBL" id="CAI2360308.1"/>
    </source>
</evidence>